<sequence length="364" mass="41872">MLLRYLCVPLAALQETRMRDRPVTSIEDYTICCGDADEKNVGSCATAVRNDYNKLVEDFSPTSSRCALAQLRNPRGRNLWIVFPHAPTQTAVENTKDAFYIEINALVSEISNQPLPNQLQWMNLRVGQLSLFFVETAFHCCLFISFNRFVAITYPLQYRKMFTGRTTLSIIIFISLVSALYWSIYFKHGCDFFFDHQYRVWAFGLESCSVWLSFYIDMSYNVCLFLVVGFIDIVTLLQLRSLAKNIQSRRLNISSNQNKGMPRRQKKELVFFLQAFTNSCIYAFMLICFHLLSRVVTTNFELFLCTTFIWGFSHATGGVILVVFNPEIRRNLLALRNITNSLHDPATVTSVRPYPATVATRTKC</sequence>
<accession>A0ABR1C993</accession>
<protein>
    <recommendedName>
        <fullName evidence="2">7TM GPCR serpentine receptor class x (Srx) domain-containing protein</fullName>
    </recommendedName>
</protein>
<feature type="domain" description="7TM GPCR serpentine receptor class x (Srx)" evidence="2">
    <location>
        <begin position="120"/>
        <end position="325"/>
    </location>
</feature>
<dbReference type="InterPro" id="IPR019430">
    <property type="entry name" value="7TM_GPCR_serpentine_rcpt_Srx"/>
</dbReference>
<dbReference type="SUPFAM" id="SSF81321">
    <property type="entry name" value="Family A G protein-coupled receptor-like"/>
    <property type="match status" value="1"/>
</dbReference>
<reference evidence="3 4" key="1">
    <citation type="submission" date="2023-08" db="EMBL/GenBank/DDBJ databases">
        <title>A Necator americanus chromosomal reference genome.</title>
        <authorList>
            <person name="Ilik V."/>
            <person name="Petrzelkova K.J."/>
            <person name="Pardy F."/>
            <person name="Fuh T."/>
            <person name="Niatou-Singa F.S."/>
            <person name="Gouil Q."/>
            <person name="Baker L."/>
            <person name="Ritchie M.E."/>
            <person name="Jex A.R."/>
            <person name="Gazzola D."/>
            <person name="Li H."/>
            <person name="Toshio Fujiwara R."/>
            <person name="Zhan B."/>
            <person name="Aroian R.V."/>
            <person name="Pafco B."/>
            <person name="Schwarz E.M."/>
        </authorList>
    </citation>
    <scope>NUCLEOTIDE SEQUENCE [LARGE SCALE GENOMIC DNA]</scope>
    <source>
        <strain evidence="3 4">Aroian</strain>
        <tissue evidence="3">Whole animal</tissue>
    </source>
</reference>
<feature type="transmembrane region" description="Helical" evidence="1">
    <location>
        <begin position="298"/>
        <end position="324"/>
    </location>
</feature>
<feature type="transmembrane region" description="Helical" evidence="1">
    <location>
        <begin position="269"/>
        <end position="292"/>
    </location>
</feature>
<dbReference type="PANTHER" id="PTHR23017:SF3">
    <property type="entry name" value="G-PROTEIN COUPLED RECEPTORS FAMILY 1 PROFILE DOMAIN-CONTAINING PROTEIN"/>
    <property type="match status" value="1"/>
</dbReference>
<keyword evidence="4" id="KW-1185">Reference proteome</keyword>
<evidence type="ECO:0000259" key="2">
    <source>
        <dbReference type="Pfam" id="PF10328"/>
    </source>
</evidence>
<name>A0ABR1C993_NECAM</name>
<keyword evidence="1" id="KW-0472">Membrane</keyword>
<proteinExistence type="predicted"/>
<dbReference type="Proteomes" id="UP001303046">
    <property type="component" value="Unassembled WGS sequence"/>
</dbReference>
<gene>
    <name evidence="3" type="primary">Necator_chrII.g5756</name>
    <name evidence="3" type="ORF">RB195_017963</name>
</gene>
<evidence type="ECO:0000313" key="3">
    <source>
        <dbReference type="EMBL" id="KAK6734489.1"/>
    </source>
</evidence>
<evidence type="ECO:0000256" key="1">
    <source>
        <dbReference type="SAM" id="Phobius"/>
    </source>
</evidence>
<comment type="caution">
    <text evidence="3">The sequence shown here is derived from an EMBL/GenBank/DDBJ whole genome shotgun (WGS) entry which is preliminary data.</text>
</comment>
<evidence type="ECO:0000313" key="4">
    <source>
        <dbReference type="Proteomes" id="UP001303046"/>
    </source>
</evidence>
<dbReference type="Pfam" id="PF10328">
    <property type="entry name" value="7TM_GPCR_Srx"/>
    <property type="match status" value="1"/>
</dbReference>
<organism evidence="3 4">
    <name type="scientific">Necator americanus</name>
    <name type="common">Human hookworm</name>
    <dbReference type="NCBI Taxonomy" id="51031"/>
    <lineage>
        <taxon>Eukaryota</taxon>
        <taxon>Metazoa</taxon>
        <taxon>Ecdysozoa</taxon>
        <taxon>Nematoda</taxon>
        <taxon>Chromadorea</taxon>
        <taxon>Rhabditida</taxon>
        <taxon>Rhabditina</taxon>
        <taxon>Rhabditomorpha</taxon>
        <taxon>Strongyloidea</taxon>
        <taxon>Ancylostomatidae</taxon>
        <taxon>Bunostominae</taxon>
        <taxon>Necator</taxon>
    </lineage>
</organism>
<dbReference type="CDD" id="cd00637">
    <property type="entry name" value="7tm_classA_rhodopsin-like"/>
    <property type="match status" value="1"/>
</dbReference>
<keyword evidence="1" id="KW-1133">Transmembrane helix</keyword>
<dbReference type="PANTHER" id="PTHR23017">
    <property type="entry name" value="SERPENTINE RECEPTOR, CLASS X"/>
    <property type="match status" value="1"/>
</dbReference>
<dbReference type="EMBL" id="JAVFWL010000002">
    <property type="protein sequence ID" value="KAK6734489.1"/>
    <property type="molecule type" value="Genomic_DNA"/>
</dbReference>
<feature type="transmembrane region" description="Helical" evidence="1">
    <location>
        <begin position="129"/>
        <end position="146"/>
    </location>
</feature>
<keyword evidence="1" id="KW-0812">Transmembrane</keyword>
<feature type="transmembrane region" description="Helical" evidence="1">
    <location>
        <begin position="222"/>
        <end position="243"/>
    </location>
</feature>
<feature type="transmembrane region" description="Helical" evidence="1">
    <location>
        <begin position="166"/>
        <end position="186"/>
    </location>
</feature>
<dbReference type="Gene3D" id="1.20.1070.10">
    <property type="entry name" value="Rhodopsin 7-helix transmembrane proteins"/>
    <property type="match status" value="1"/>
</dbReference>